<protein>
    <submittedName>
        <fullName evidence="2">Uncharacterized protein</fullName>
    </submittedName>
</protein>
<dbReference type="Proteomes" id="UP000291084">
    <property type="component" value="Chromosome 7"/>
</dbReference>
<accession>A0A0S3SK65</accession>
<gene>
    <name evidence="2" type="primary">Vigan.07G218200</name>
    <name evidence="2" type="ORF">VIGAN_07218200</name>
</gene>
<dbReference type="AlphaFoldDB" id="A0A0S3SK65"/>
<keyword evidence="3" id="KW-1185">Reference proteome</keyword>
<organism evidence="2 3">
    <name type="scientific">Vigna angularis var. angularis</name>
    <dbReference type="NCBI Taxonomy" id="157739"/>
    <lineage>
        <taxon>Eukaryota</taxon>
        <taxon>Viridiplantae</taxon>
        <taxon>Streptophyta</taxon>
        <taxon>Embryophyta</taxon>
        <taxon>Tracheophyta</taxon>
        <taxon>Spermatophyta</taxon>
        <taxon>Magnoliopsida</taxon>
        <taxon>eudicotyledons</taxon>
        <taxon>Gunneridae</taxon>
        <taxon>Pentapetalae</taxon>
        <taxon>rosids</taxon>
        <taxon>fabids</taxon>
        <taxon>Fabales</taxon>
        <taxon>Fabaceae</taxon>
        <taxon>Papilionoideae</taxon>
        <taxon>50 kb inversion clade</taxon>
        <taxon>NPAAA clade</taxon>
        <taxon>indigoferoid/millettioid clade</taxon>
        <taxon>Phaseoleae</taxon>
        <taxon>Vigna</taxon>
    </lineage>
</organism>
<evidence type="ECO:0000256" key="1">
    <source>
        <dbReference type="SAM" id="MobiDB-lite"/>
    </source>
</evidence>
<name>A0A0S3SK65_PHAAN</name>
<reference evidence="2 3" key="1">
    <citation type="journal article" date="2015" name="Sci. Rep.">
        <title>The power of single molecule real-time sequencing technology in the de novo assembly of a eukaryotic genome.</title>
        <authorList>
            <person name="Sakai H."/>
            <person name="Naito K."/>
            <person name="Ogiso-Tanaka E."/>
            <person name="Takahashi Y."/>
            <person name="Iseki K."/>
            <person name="Muto C."/>
            <person name="Satou K."/>
            <person name="Teruya K."/>
            <person name="Shiroma A."/>
            <person name="Shimoji M."/>
            <person name="Hirano T."/>
            <person name="Itoh T."/>
            <person name="Kaga A."/>
            <person name="Tomooka N."/>
        </authorList>
    </citation>
    <scope>NUCLEOTIDE SEQUENCE [LARGE SCALE GENOMIC DNA]</scope>
    <source>
        <strain evidence="3">cv. Shumari</strain>
    </source>
</reference>
<evidence type="ECO:0000313" key="2">
    <source>
        <dbReference type="EMBL" id="BAT93247.1"/>
    </source>
</evidence>
<sequence length="87" mass="10184">MKNLITATQAKQRQVAEAQFQPLSTYYVVLVEKSDAEKMNRLKTAYTEKSVPLLIEVFSYTKKHQLEKGGRSKEQGRGFERDFERRQ</sequence>
<dbReference type="EMBL" id="AP015040">
    <property type="protein sequence ID" value="BAT93247.1"/>
    <property type="molecule type" value="Genomic_DNA"/>
</dbReference>
<evidence type="ECO:0000313" key="3">
    <source>
        <dbReference type="Proteomes" id="UP000291084"/>
    </source>
</evidence>
<proteinExistence type="predicted"/>
<feature type="region of interest" description="Disordered" evidence="1">
    <location>
        <begin position="65"/>
        <end position="87"/>
    </location>
</feature>